<comment type="caution">
    <text evidence="5">The sequence shown here is derived from an EMBL/GenBank/DDBJ whole genome shotgun (WGS) entry which is preliminary data.</text>
</comment>
<dbReference type="InterPro" id="IPR005107">
    <property type="entry name" value="CO_DH_flav_C"/>
</dbReference>
<reference evidence="5" key="1">
    <citation type="submission" date="2020-12" db="EMBL/GenBank/DDBJ databases">
        <title>Clostridium thailandense sp. nov., a novel acetogenic bacterium isolated from peat land soil in Thailand.</title>
        <authorList>
            <person name="Chaikitkaew S."/>
            <person name="Birkeland N.K."/>
        </authorList>
    </citation>
    <scope>NUCLEOTIDE SEQUENCE</scope>
    <source>
        <strain evidence="5">PL3</strain>
    </source>
</reference>
<keyword evidence="6" id="KW-1185">Reference proteome</keyword>
<evidence type="ECO:0000259" key="4">
    <source>
        <dbReference type="PROSITE" id="PS51387"/>
    </source>
</evidence>
<sequence length="293" mass="32184">MSEMTIKTPQTLEELKRYISNADDNTYILAGGTDFIIKMNKKNIYEGTIIDLTGISKLNYITKEDDFIKIGANTTFTDISESSIINSYATCVAQAASMIGSTQIRNCATIAGNVANASQAADCIPALICLNAKAKIMNGEGIFIEKSIEELVLGINKNSLKKDEVIVEILIPIRNINYKSAFSKIGSRSSVTISKLNMAVSLKLGKVIEEVSIVIGSLGEKAFHSTICEEILVNKEVNTELFESFKEKLKYQVDLAIPNRKSKEYKREAILGICDEIIGKLFESSIGGNSRDR</sequence>
<dbReference type="SMART" id="SM01092">
    <property type="entry name" value="CO_deh_flav_C"/>
    <property type="match status" value="1"/>
</dbReference>
<dbReference type="AlphaFoldDB" id="A0A949U1K5"/>
<dbReference type="GO" id="GO:0071949">
    <property type="term" value="F:FAD binding"/>
    <property type="evidence" value="ECO:0007669"/>
    <property type="project" value="InterPro"/>
</dbReference>
<feature type="domain" description="FAD-binding PCMH-type" evidence="4">
    <location>
        <begin position="1"/>
        <end position="176"/>
    </location>
</feature>
<evidence type="ECO:0000256" key="1">
    <source>
        <dbReference type="ARBA" id="ARBA00022630"/>
    </source>
</evidence>
<dbReference type="InterPro" id="IPR016166">
    <property type="entry name" value="FAD-bd_PCMH"/>
</dbReference>
<gene>
    <name evidence="5" type="ORF">I6U48_17955</name>
</gene>
<dbReference type="InterPro" id="IPR051312">
    <property type="entry name" value="Diverse_Substr_Oxidored"/>
</dbReference>
<dbReference type="RefSeq" id="WP_218321843.1">
    <property type="nucleotide sequence ID" value="NZ_JAEEGC010000098.1"/>
</dbReference>
<keyword evidence="1" id="KW-0285">Flavoprotein</keyword>
<evidence type="ECO:0000313" key="6">
    <source>
        <dbReference type="Proteomes" id="UP000694308"/>
    </source>
</evidence>
<keyword evidence="3" id="KW-0560">Oxidoreductase</keyword>
<organism evidence="5 6">
    <name type="scientific">Clostridium thailandense</name>
    <dbReference type="NCBI Taxonomy" id="2794346"/>
    <lineage>
        <taxon>Bacteria</taxon>
        <taxon>Bacillati</taxon>
        <taxon>Bacillota</taxon>
        <taxon>Clostridia</taxon>
        <taxon>Eubacteriales</taxon>
        <taxon>Clostridiaceae</taxon>
        <taxon>Clostridium</taxon>
    </lineage>
</organism>
<dbReference type="PANTHER" id="PTHR42659">
    <property type="entry name" value="XANTHINE DEHYDROGENASE SUBUNIT C-RELATED"/>
    <property type="match status" value="1"/>
</dbReference>
<dbReference type="EMBL" id="JAEEGC010000098">
    <property type="protein sequence ID" value="MBV7274783.1"/>
    <property type="molecule type" value="Genomic_DNA"/>
</dbReference>
<dbReference type="Pfam" id="PF03450">
    <property type="entry name" value="CO_deh_flav_C"/>
    <property type="match status" value="1"/>
</dbReference>
<evidence type="ECO:0000313" key="5">
    <source>
        <dbReference type="EMBL" id="MBV7274783.1"/>
    </source>
</evidence>
<dbReference type="PROSITE" id="PS51387">
    <property type="entry name" value="FAD_PCMH"/>
    <property type="match status" value="1"/>
</dbReference>
<protein>
    <submittedName>
        <fullName evidence="5">FAD binding domain-containing protein</fullName>
    </submittedName>
</protein>
<accession>A0A949U1K5</accession>
<evidence type="ECO:0000256" key="3">
    <source>
        <dbReference type="ARBA" id="ARBA00023002"/>
    </source>
</evidence>
<dbReference type="Proteomes" id="UP000694308">
    <property type="component" value="Unassembled WGS sequence"/>
</dbReference>
<dbReference type="Pfam" id="PF00941">
    <property type="entry name" value="FAD_binding_5"/>
    <property type="match status" value="1"/>
</dbReference>
<dbReference type="InterPro" id="IPR002346">
    <property type="entry name" value="Mopterin_DH_FAD-bd"/>
</dbReference>
<evidence type="ECO:0000256" key="2">
    <source>
        <dbReference type="ARBA" id="ARBA00022827"/>
    </source>
</evidence>
<proteinExistence type="predicted"/>
<keyword evidence="2" id="KW-0274">FAD</keyword>
<dbReference type="GO" id="GO:0016491">
    <property type="term" value="F:oxidoreductase activity"/>
    <property type="evidence" value="ECO:0007669"/>
    <property type="project" value="UniProtKB-KW"/>
</dbReference>
<name>A0A949U1K5_9CLOT</name>
<dbReference type="PANTHER" id="PTHR42659:SF2">
    <property type="entry name" value="XANTHINE DEHYDROGENASE SUBUNIT C-RELATED"/>
    <property type="match status" value="1"/>
</dbReference>